<feature type="compositionally biased region" description="Acidic residues" evidence="4">
    <location>
        <begin position="62"/>
        <end position="77"/>
    </location>
</feature>
<reference evidence="6 7" key="1">
    <citation type="submission" date="2014-11" db="EMBL/GenBank/DDBJ databases">
        <authorList>
            <person name="Zhu J."/>
            <person name="Qi W."/>
            <person name="Song R."/>
        </authorList>
    </citation>
    <scope>NUCLEOTIDE SEQUENCE [LARGE SCALE GENOMIC DNA]</scope>
</reference>
<dbReference type="EMBL" id="CDMY01000592">
    <property type="protein sequence ID" value="CEM25008.1"/>
    <property type="molecule type" value="Genomic_DNA"/>
</dbReference>
<sequence>MSEQPPDPSSSSHPAPSVNPEIPSLPAVDAPPQRRQIVDNNHREASPASSPQRHDKRQDGHEEGDEEEDDDDEEEPLVDYHRVVSPFMRRLLERDSATCLAYTDEVLAVGTESGAVYILDQAAEETQRFHSHNARVNDLSIDLQGAYCASCGADGKVVVHALKGRQRPQPVDPPWSFDYEWAVLSVAIHPQYAEGTQNKMVCLGGDEYKLILNKRGMLVSSNTVVHSGEGTIFSVRWRGSLIAWANLKGVKVFDVITHQKVTFIPRSNYRYGIDGNAIQTPQLALDSSNRPSLCWSSDDTLIFGWAFVVKIAKFREKAEMGSPPIKYAEVVEHFALPYIVCGVAPFAINGGASNGESLLAILTCTEGGVNDPDEPPQHHLCRPSGEILFSDYVPVNQCVGRQPLDFKLEHRDPSMPNYIVAPKDLLMVRRRSLEDHSVWLVDHERYEEAIDVARNGSPDLLRAIGQSCLKPLLQQRDFQRAANIISQLNITDGDEWRAVVEAFDSHGALTHLAPFIPLPDSNTHEEACVPLGVDASGWQSKVDEREKTKNPPLPLEASLYETLLLKLGESDPSLLLELVQKWPIHRLDLKRLIDKLRAMTDLPSVPHKTLPPALAVSGLLRADQRSSGASGGSGVMSSRDGTPQSSTRGGGGGGGAPSPRMLPLLQVLAHLYEETKQYSRALEVLLRIRSPCVFDLITAHLHQDADFRETVARQSLGLMTLDWSRACSLFVGEAQLFSLNEVVPHLMSDRLLLHTYLKELFFRDPIQTRHYHPLQVELFLQYDPHLALDFLRLADGHYDVQEALQQCRNARSMMGQHQGKGSGRSPALLEAEVFLLGRAGLTRDALNILLEQLQDIRAAVRFAAEYRDPELWEQLVTFALQHPAALAELLTHLDTDSDRSSASPRDREAVLFPVGARGEGMGNGGVLPVTPLQILRRLPEGDLSKIPRIEAKLEKIFKDLQVQRSLQEASLSLLKLDSAHFSRALLTRRRRGIALTIHPTPLLAAMGGPGNLGPPRPAQPKRAPPPAKPQRSPPATPGLPPPSPSAPSRRSRETSSQRDRSGSSDERSTQISQRAASEMMATMQPRPTGHQQLPVLICRSSTRCCLCDAYVIDAPRRLRPVTISWPSPPSPATPPVFDRRPEADKDAAKEDRGREGEGEGEPSAAVMRRAREELGKVARFHFDFRRHSPTHVVFLCGHAVHLACQFDATLPFSPRSHSGPHRHSRSRMTSSSAARSRSASRYPPNAPSTPTLPSAAARGGRPSPPHPSTPPLATREGAPDRPKDRGGTAEGDTQATASASAASAASSGGGGDSDEKMLLHEVRMVHAAVSKGCRLCARAPLTSWMLSAKQTGGHIRGRSLSPQRRP</sequence>
<dbReference type="InterPro" id="IPR036322">
    <property type="entry name" value="WD40_repeat_dom_sf"/>
</dbReference>
<feature type="compositionally biased region" description="Basic and acidic residues" evidence="4">
    <location>
        <begin position="36"/>
        <end position="45"/>
    </location>
</feature>
<dbReference type="GO" id="GO:0016236">
    <property type="term" value="P:macroautophagy"/>
    <property type="evidence" value="ECO:0007669"/>
    <property type="project" value="TreeGrafter"/>
</dbReference>
<evidence type="ECO:0000313" key="6">
    <source>
        <dbReference type="EMBL" id="CEM25008.1"/>
    </source>
</evidence>
<dbReference type="PANTHER" id="PTHR12616">
    <property type="entry name" value="VACUOLAR PROTEIN SORTING VPS41"/>
    <property type="match status" value="1"/>
</dbReference>
<dbReference type="PROSITE" id="PS50236">
    <property type="entry name" value="CHCR"/>
    <property type="match status" value="1"/>
</dbReference>
<dbReference type="Pfam" id="PF23411">
    <property type="entry name" value="Beta-prop_Vps41"/>
    <property type="match status" value="1"/>
</dbReference>
<evidence type="ECO:0000256" key="3">
    <source>
        <dbReference type="PROSITE-ProRule" id="PRU01006"/>
    </source>
</evidence>
<evidence type="ECO:0000256" key="2">
    <source>
        <dbReference type="ARBA" id="ARBA00022927"/>
    </source>
</evidence>
<feature type="compositionally biased region" description="Basic and acidic residues" evidence="4">
    <location>
        <begin position="1137"/>
        <end position="1157"/>
    </location>
</feature>
<dbReference type="GO" id="GO:0030897">
    <property type="term" value="C:HOPS complex"/>
    <property type="evidence" value="ECO:0007669"/>
    <property type="project" value="TreeGrafter"/>
</dbReference>
<feature type="compositionally biased region" description="Basic and acidic residues" evidence="4">
    <location>
        <begin position="52"/>
        <end position="61"/>
    </location>
</feature>
<feature type="compositionally biased region" description="Basic and acidic residues" evidence="4">
    <location>
        <begin position="1277"/>
        <end position="1287"/>
    </location>
</feature>
<evidence type="ECO:0000256" key="1">
    <source>
        <dbReference type="ARBA" id="ARBA00022448"/>
    </source>
</evidence>
<feature type="region of interest" description="Disordered" evidence="4">
    <location>
        <begin position="1214"/>
        <end position="1315"/>
    </location>
</feature>
<dbReference type="PANTHER" id="PTHR12616:SF1">
    <property type="entry name" value="VACUOLAR PROTEIN SORTING-ASSOCIATED PROTEIN 41 HOMOLOG"/>
    <property type="match status" value="1"/>
</dbReference>
<feature type="compositionally biased region" description="Low complexity" evidence="4">
    <location>
        <begin position="1297"/>
        <end position="1306"/>
    </location>
</feature>
<dbReference type="Proteomes" id="UP000041254">
    <property type="component" value="Unassembled WGS sequence"/>
</dbReference>
<dbReference type="InterPro" id="IPR045111">
    <property type="entry name" value="Vps41/Vps8"/>
</dbReference>
<keyword evidence="7" id="KW-1185">Reference proteome</keyword>
<accession>A0A0G4G8B2</accession>
<feature type="compositionally biased region" description="Pro residues" evidence="4">
    <location>
        <begin position="1012"/>
        <end position="1045"/>
    </location>
</feature>
<evidence type="ECO:0000313" key="7">
    <source>
        <dbReference type="Proteomes" id="UP000041254"/>
    </source>
</evidence>
<proteinExistence type="predicted"/>
<feature type="compositionally biased region" description="Low complexity" evidence="4">
    <location>
        <begin position="1227"/>
        <end position="1261"/>
    </location>
</feature>
<gene>
    <name evidence="6" type="ORF">Vbra_3244</name>
</gene>
<dbReference type="VEuPathDB" id="CryptoDB:Vbra_3244"/>
<feature type="region of interest" description="Disordered" evidence="4">
    <location>
        <begin position="1"/>
        <end position="78"/>
    </location>
</feature>
<feature type="domain" description="Vps41 beta-propeller" evidence="5">
    <location>
        <begin position="80"/>
        <end position="428"/>
    </location>
</feature>
<dbReference type="STRING" id="1169540.A0A0G4G8B2"/>
<feature type="region of interest" description="Disordered" evidence="4">
    <location>
        <begin position="1001"/>
        <end position="1088"/>
    </location>
</feature>
<dbReference type="Gene3D" id="2.130.10.10">
    <property type="entry name" value="YVTN repeat-like/Quinoprotein amine dehydrogenase"/>
    <property type="match status" value="1"/>
</dbReference>
<feature type="region of interest" description="Disordered" evidence="4">
    <location>
        <begin position="1122"/>
        <end position="1166"/>
    </location>
</feature>
<dbReference type="InParanoid" id="A0A0G4G8B2"/>
<dbReference type="InterPro" id="IPR057780">
    <property type="entry name" value="Beta-prop_Vps41"/>
</dbReference>
<feature type="compositionally biased region" description="Basic and acidic residues" evidence="4">
    <location>
        <begin position="1050"/>
        <end position="1068"/>
    </location>
</feature>
<keyword evidence="2" id="KW-0653">Protein transport</keyword>
<dbReference type="GO" id="GO:0006623">
    <property type="term" value="P:protein targeting to vacuole"/>
    <property type="evidence" value="ECO:0007669"/>
    <property type="project" value="InterPro"/>
</dbReference>
<dbReference type="InterPro" id="IPR015943">
    <property type="entry name" value="WD40/YVTN_repeat-like_dom_sf"/>
</dbReference>
<dbReference type="SUPFAM" id="SSF50978">
    <property type="entry name" value="WD40 repeat-like"/>
    <property type="match status" value="1"/>
</dbReference>
<evidence type="ECO:0000256" key="4">
    <source>
        <dbReference type="SAM" id="MobiDB-lite"/>
    </source>
</evidence>
<dbReference type="OrthoDB" id="436269at2759"/>
<dbReference type="InterPro" id="IPR000547">
    <property type="entry name" value="Clathrin_H-chain/VPS_repeat"/>
</dbReference>
<organism evidence="6 7">
    <name type="scientific">Vitrella brassicaformis (strain CCMP3155)</name>
    <dbReference type="NCBI Taxonomy" id="1169540"/>
    <lineage>
        <taxon>Eukaryota</taxon>
        <taxon>Sar</taxon>
        <taxon>Alveolata</taxon>
        <taxon>Colpodellida</taxon>
        <taxon>Vitrellaceae</taxon>
        <taxon>Vitrella</taxon>
    </lineage>
</organism>
<name>A0A0G4G8B2_VITBC</name>
<dbReference type="Pfam" id="PF23556">
    <property type="entry name" value="TPR_Vps41"/>
    <property type="match status" value="1"/>
</dbReference>
<feature type="region of interest" description="Disordered" evidence="4">
    <location>
        <begin position="624"/>
        <end position="656"/>
    </location>
</feature>
<dbReference type="GO" id="GO:0005770">
    <property type="term" value="C:late endosome"/>
    <property type="evidence" value="ECO:0007669"/>
    <property type="project" value="TreeGrafter"/>
</dbReference>
<feature type="repeat" description="CHCR" evidence="3">
    <location>
        <begin position="727"/>
        <end position="888"/>
    </location>
</feature>
<protein>
    <recommendedName>
        <fullName evidence="5">Vps41 beta-propeller domain-containing protein</fullName>
    </recommendedName>
</protein>
<feature type="compositionally biased region" description="Low complexity" evidence="4">
    <location>
        <begin position="9"/>
        <end position="20"/>
    </location>
</feature>
<dbReference type="OMA" id="TYANDEM"/>
<evidence type="ECO:0000259" key="5">
    <source>
        <dbReference type="Pfam" id="PF23411"/>
    </source>
</evidence>
<dbReference type="GO" id="GO:0034058">
    <property type="term" value="P:endosomal vesicle fusion"/>
    <property type="evidence" value="ECO:0007669"/>
    <property type="project" value="TreeGrafter"/>
</dbReference>
<dbReference type="GO" id="GO:0009267">
    <property type="term" value="P:cellular response to starvation"/>
    <property type="evidence" value="ECO:0007669"/>
    <property type="project" value="TreeGrafter"/>
</dbReference>
<keyword evidence="1" id="KW-0813">Transport</keyword>